<evidence type="ECO:0000313" key="3">
    <source>
        <dbReference type="Proteomes" id="UP000245765"/>
    </source>
</evidence>
<keyword evidence="1" id="KW-1133">Transmembrane helix</keyword>
<dbReference type="Proteomes" id="UP000245765">
    <property type="component" value="Unassembled WGS sequence"/>
</dbReference>
<accession>A0A317FJ28</accession>
<dbReference type="EMBL" id="QGNA01000001">
    <property type="protein sequence ID" value="PWS39061.1"/>
    <property type="molecule type" value="Genomic_DNA"/>
</dbReference>
<gene>
    <name evidence="2" type="ORF">DFH01_07415</name>
</gene>
<dbReference type="RefSeq" id="WP_109869682.1">
    <property type="nucleotide sequence ID" value="NZ_QGNA01000001.1"/>
</dbReference>
<name>A0A317FJ28_9PROT</name>
<proteinExistence type="predicted"/>
<protein>
    <submittedName>
        <fullName evidence="2">Uncharacterized protein</fullName>
    </submittedName>
</protein>
<keyword evidence="1" id="KW-0472">Membrane</keyword>
<dbReference type="OrthoDB" id="343560at2"/>
<feature type="transmembrane region" description="Helical" evidence="1">
    <location>
        <begin position="164"/>
        <end position="185"/>
    </location>
</feature>
<feature type="transmembrane region" description="Helical" evidence="1">
    <location>
        <begin position="60"/>
        <end position="80"/>
    </location>
</feature>
<feature type="transmembrane region" description="Helical" evidence="1">
    <location>
        <begin position="92"/>
        <end position="110"/>
    </location>
</feature>
<comment type="caution">
    <text evidence="2">The sequence shown here is derived from an EMBL/GenBank/DDBJ whole genome shotgun (WGS) entry which is preliminary data.</text>
</comment>
<keyword evidence="1" id="KW-0812">Transmembrane</keyword>
<sequence>MSATLHAPVTPGALVAELDRRQPLLARLGWAFLALLLLCLAAMAFDPRAFDGASVWVKPAKFAASFVLWFWTLAWAWGVLAPEAARGRIARLVLWGTVAAALFEQGWITWRAALGGPSHFAKDALGAVMYSLMGVGAVTLVALAALLGLLVLLNPRPGAPRPWVLAVGLGLVVGGVLGGFTGAAISVLDSPHVGGAATNAAGLPPFYWSRDGGDLRFAHFLGIHAMQALPLLALLGAGARLVGLAAAGWTALTLAAFTMAQRGIPLSP</sequence>
<reference evidence="3" key="1">
    <citation type="submission" date="2018-05" db="EMBL/GenBank/DDBJ databases">
        <authorList>
            <person name="Du Z."/>
            <person name="Wang X."/>
        </authorList>
    </citation>
    <scope>NUCLEOTIDE SEQUENCE [LARGE SCALE GENOMIC DNA]</scope>
    <source>
        <strain evidence="3">CQN31</strain>
    </source>
</reference>
<keyword evidence="3" id="KW-1185">Reference proteome</keyword>
<dbReference type="AlphaFoldDB" id="A0A317FJ28"/>
<feature type="transmembrane region" description="Helical" evidence="1">
    <location>
        <begin position="24"/>
        <end position="45"/>
    </location>
</feature>
<evidence type="ECO:0000256" key="1">
    <source>
        <dbReference type="SAM" id="Phobius"/>
    </source>
</evidence>
<feature type="transmembrane region" description="Helical" evidence="1">
    <location>
        <begin position="242"/>
        <end position="260"/>
    </location>
</feature>
<feature type="transmembrane region" description="Helical" evidence="1">
    <location>
        <begin position="217"/>
        <end position="235"/>
    </location>
</feature>
<evidence type="ECO:0000313" key="2">
    <source>
        <dbReference type="EMBL" id="PWS39061.1"/>
    </source>
</evidence>
<organism evidence="2 3">
    <name type="scientific">Falsiroseomonas bella</name>
    <dbReference type="NCBI Taxonomy" id="2184016"/>
    <lineage>
        <taxon>Bacteria</taxon>
        <taxon>Pseudomonadati</taxon>
        <taxon>Pseudomonadota</taxon>
        <taxon>Alphaproteobacteria</taxon>
        <taxon>Acetobacterales</taxon>
        <taxon>Roseomonadaceae</taxon>
        <taxon>Falsiroseomonas</taxon>
    </lineage>
</organism>
<feature type="transmembrane region" description="Helical" evidence="1">
    <location>
        <begin position="130"/>
        <end position="152"/>
    </location>
</feature>